<reference evidence="5" key="1">
    <citation type="submission" date="2022-07" db="EMBL/GenBank/DDBJ databases">
        <authorList>
            <person name="Macas J."/>
            <person name="Novak P."/>
            <person name="Neumann P."/>
        </authorList>
    </citation>
    <scope>NUCLEOTIDE SEQUENCE</scope>
</reference>
<feature type="repeat" description="PPR" evidence="3">
    <location>
        <begin position="407"/>
        <end position="441"/>
    </location>
</feature>
<gene>
    <name evidence="5" type="ORF">CEPIT_LOCUS25419</name>
</gene>
<dbReference type="InterPro" id="IPR002885">
    <property type="entry name" value="PPR_rpt"/>
</dbReference>
<dbReference type="PROSITE" id="PS51375">
    <property type="entry name" value="PPR"/>
    <property type="match status" value="10"/>
</dbReference>
<organism evidence="5 6">
    <name type="scientific">Cuscuta epithymum</name>
    <dbReference type="NCBI Taxonomy" id="186058"/>
    <lineage>
        <taxon>Eukaryota</taxon>
        <taxon>Viridiplantae</taxon>
        <taxon>Streptophyta</taxon>
        <taxon>Embryophyta</taxon>
        <taxon>Tracheophyta</taxon>
        <taxon>Spermatophyta</taxon>
        <taxon>Magnoliopsida</taxon>
        <taxon>eudicotyledons</taxon>
        <taxon>Gunneridae</taxon>
        <taxon>Pentapetalae</taxon>
        <taxon>asterids</taxon>
        <taxon>lamiids</taxon>
        <taxon>Solanales</taxon>
        <taxon>Convolvulaceae</taxon>
        <taxon>Cuscuteae</taxon>
        <taxon>Cuscuta</taxon>
        <taxon>Cuscuta subgen. Cuscuta</taxon>
    </lineage>
</organism>
<dbReference type="SUPFAM" id="SSF81901">
    <property type="entry name" value="HCP-like"/>
    <property type="match status" value="2"/>
</dbReference>
<evidence type="ECO:0000259" key="4">
    <source>
        <dbReference type="Pfam" id="PF17177"/>
    </source>
</evidence>
<feature type="repeat" description="PPR" evidence="3">
    <location>
        <begin position="586"/>
        <end position="620"/>
    </location>
</feature>
<proteinExistence type="inferred from homology"/>
<dbReference type="NCBIfam" id="TIGR00756">
    <property type="entry name" value="PPR"/>
    <property type="match status" value="10"/>
</dbReference>
<feature type="repeat" description="PPR" evidence="3">
    <location>
        <begin position="229"/>
        <end position="263"/>
    </location>
</feature>
<evidence type="ECO:0000313" key="6">
    <source>
        <dbReference type="Proteomes" id="UP001152523"/>
    </source>
</evidence>
<comment type="caution">
    <text evidence="5">The sequence shown here is derived from an EMBL/GenBank/DDBJ whole genome shotgun (WGS) entry which is preliminary data.</text>
</comment>
<evidence type="ECO:0000256" key="2">
    <source>
        <dbReference type="ARBA" id="ARBA00022737"/>
    </source>
</evidence>
<comment type="similarity">
    <text evidence="1">Belongs to the PPR family. P subfamily.</text>
</comment>
<accession>A0AAV0ENK6</accession>
<feature type="repeat" description="PPR" evidence="3">
    <location>
        <begin position="335"/>
        <end position="365"/>
    </location>
</feature>
<sequence>MAAISLCSRRSISTFCYLWDRRKQTDSEIVKMFQLASTKANRTSYPLNQTSSLRNGASRTLDERFIRILKIFKWGPDAEKALEVLKLKVDHQLVHEVLKIDMEVGSKIAFFKWAGKRRNFEHDSTTYLSLIHCLEAEGLTGELWRTVQKMASSPCVISPSDLSEIVRILGRAKMVNKALIAFYQIKARKCKPTATTYNSVILMLMQEGQHKKVYEIYNEMCEEGNCFPDTVTYTALISAFVKLGQDDYALRLFDEMKENGLHPTAKIYTTLLGVYFNKHGIEKALGLVNEMKEIGCAPTVYTYTELIKGLGKTGRTEEAYSIFLNILKEDSVKPDVVLINNVINILGKAGRLDDALKLFEEMEPSLKCFPNVVTYNTIIKSLFQSKSHVPEVLSWFGKMKASGVDPSSFTYSIFIDGYCKTNRVEKALMLLEEMDEKGFPPCPAAYCSLINTLGKAKRYEAANELFKELKENCGSSSARVYAVMIKHFGKCGRLNEAVDLFEEMKKMGCDPDVYAYNALMSGLVRVGLVDEAHSWLRRMAENECVRPDINSYNIILNGLAKNGCGSTKPVIDMFMKMKESRDIKPDAVSYNTVLGCLSRAGMFEEAARLMKEMNVNGFEYDVITYKSILEAVGQIDEDLSRRAL</sequence>
<dbReference type="EMBL" id="CAMAPF010000932">
    <property type="protein sequence ID" value="CAH9123692.1"/>
    <property type="molecule type" value="Genomic_DNA"/>
</dbReference>
<name>A0AAV0ENK6_9ASTE</name>
<feature type="repeat" description="PPR" evidence="3">
    <location>
        <begin position="299"/>
        <end position="334"/>
    </location>
</feature>
<evidence type="ECO:0000313" key="5">
    <source>
        <dbReference type="EMBL" id="CAH9123692.1"/>
    </source>
</evidence>
<keyword evidence="6" id="KW-1185">Reference proteome</keyword>
<evidence type="ECO:0000256" key="3">
    <source>
        <dbReference type="PROSITE-ProRule" id="PRU00708"/>
    </source>
</evidence>
<keyword evidence="2" id="KW-0677">Repeat</keyword>
<protein>
    <recommendedName>
        <fullName evidence="4">PROP1-like PPR domain-containing protein</fullName>
    </recommendedName>
</protein>
<dbReference type="Pfam" id="PF13041">
    <property type="entry name" value="PPR_2"/>
    <property type="match status" value="3"/>
</dbReference>
<evidence type="ECO:0000256" key="1">
    <source>
        <dbReference type="ARBA" id="ARBA00007626"/>
    </source>
</evidence>
<feature type="domain" description="PROP1-like PPR" evidence="4">
    <location>
        <begin position="171"/>
        <end position="323"/>
    </location>
</feature>
<dbReference type="Proteomes" id="UP001152523">
    <property type="component" value="Unassembled WGS sequence"/>
</dbReference>
<feature type="repeat" description="PPR" evidence="3">
    <location>
        <begin position="512"/>
        <end position="546"/>
    </location>
</feature>
<feature type="repeat" description="PPR" evidence="3">
    <location>
        <begin position="193"/>
        <end position="227"/>
    </location>
</feature>
<dbReference type="AlphaFoldDB" id="A0AAV0ENK6"/>
<feature type="repeat" description="PPR" evidence="3">
    <location>
        <begin position="264"/>
        <end position="298"/>
    </location>
</feature>
<dbReference type="Pfam" id="PF01535">
    <property type="entry name" value="PPR"/>
    <property type="match status" value="1"/>
</dbReference>
<dbReference type="PANTHER" id="PTHR47447:SF28">
    <property type="entry name" value="PENTACOTRIPEPTIDE-REPEAT REGION OF PRORP DOMAIN-CONTAINING PROTEIN"/>
    <property type="match status" value="1"/>
</dbReference>
<dbReference type="Pfam" id="PF17177">
    <property type="entry name" value="PPR_long"/>
    <property type="match status" value="1"/>
</dbReference>
<dbReference type="Pfam" id="PF12854">
    <property type="entry name" value="PPR_1"/>
    <property type="match status" value="1"/>
</dbReference>
<dbReference type="PANTHER" id="PTHR47447">
    <property type="entry name" value="OS03G0856100 PROTEIN"/>
    <property type="match status" value="1"/>
</dbReference>
<dbReference type="InterPro" id="IPR011990">
    <property type="entry name" value="TPR-like_helical_dom_sf"/>
</dbReference>
<dbReference type="Gene3D" id="1.25.40.10">
    <property type="entry name" value="Tetratricopeptide repeat domain"/>
    <property type="match status" value="6"/>
</dbReference>
<dbReference type="InterPro" id="IPR033443">
    <property type="entry name" value="PROP1-like_PPR_dom"/>
</dbReference>
<feature type="repeat" description="PPR" evidence="3">
    <location>
        <begin position="477"/>
        <end position="511"/>
    </location>
</feature>
<feature type="repeat" description="PPR" evidence="3">
    <location>
        <begin position="371"/>
        <end position="406"/>
    </location>
</feature>